<dbReference type="SMART" id="SM00195">
    <property type="entry name" value="DSPc"/>
    <property type="match status" value="1"/>
</dbReference>
<evidence type="ECO:0000259" key="9">
    <source>
        <dbReference type="PROSITE" id="PS50056"/>
    </source>
</evidence>
<feature type="active site" description="Phosphocysteine intermediate" evidence="6">
    <location>
        <position position="130"/>
    </location>
</feature>
<dbReference type="GO" id="GO:0005737">
    <property type="term" value="C:cytoplasm"/>
    <property type="evidence" value="ECO:0007669"/>
    <property type="project" value="TreeGrafter"/>
</dbReference>
<sequence>KPFHTKSEINMPQAKGKVNLRPYSRMQKKKFRHTYNKKIHKKRHKNVCLDTTAKDKTLLRHLGVTHVINAAHGPAHIDTGAGFYTDTNIEYHGVEAPDSRHFHIAPFFYPTASFIHEALSQQRGKVLVHCARGVSRSATLVLAYLMIYEKLTVAEAVAAVCAHRNILPNAGFLQQLRQLDSNLNLGIFNN</sequence>
<evidence type="ECO:0000259" key="8">
    <source>
        <dbReference type="PROSITE" id="PS50054"/>
    </source>
</evidence>
<dbReference type="GO" id="GO:0033549">
    <property type="term" value="F:MAP kinase phosphatase activity"/>
    <property type="evidence" value="ECO:0007669"/>
    <property type="project" value="TreeGrafter"/>
</dbReference>
<evidence type="ECO:0000256" key="6">
    <source>
        <dbReference type="PIRSR" id="PIRSR620405-1"/>
    </source>
</evidence>
<dbReference type="EC" id="3.1.3.16" evidence="7"/>
<dbReference type="PROSITE" id="PS50056">
    <property type="entry name" value="TYR_PHOSPHATASE_2"/>
    <property type="match status" value="1"/>
</dbReference>
<dbReference type="InterPro" id="IPR000387">
    <property type="entry name" value="Tyr_Pase_dom"/>
</dbReference>
<dbReference type="PROSITE" id="PS50054">
    <property type="entry name" value="TYR_PHOSPHATASE_DUAL"/>
    <property type="match status" value="1"/>
</dbReference>
<dbReference type="Proteomes" id="UP000694700">
    <property type="component" value="Unplaced"/>
</dbReference>
<dbReference type="PRINTS" id="PR01909">
    <property type="entry name" value="ADSPHPHTASEA"/>
</dbReference>
<dbReference type="EC" id="3.1.3.48" evidence="7"/>
<dbReference type="GO" id="GO:0004725">
    <property type="term" value="F:protein tyrosine phosphatase activity"/>
    <property type="evidence" value="ECO:0007669"/>
    <property type="project" value="UniProtKB-EC"/>
</dbReference>
<evidence type="ECO:0000256" key="3">
    <source>
        <dbReference type="ARBA" id="ARBA00022912"/>
    </source>
</evidence>
<proteinExistence type="inferred from homology"/>
<dbReference type="PRINTS" id="PR01908">
    <property type="entry name" value="ADSPHPHTASE"/>
</dbReference>
<dbReference type="AlphaFoldDB" id="A0A8C2AVU8"/>
<dbReference type="PANTHER" id="PTHR45682">
    <property type="entry name" value="AGAP008228-PA"/>
    <property type="match status" value="1"/>
</dbReference>
<dbReference type="Pfam" id="PF00782">
    <property type="entry name" value="DSPc"/>
    <property type="match status" value="1"/>
</dbReference>
<evidence type="ECO:0000256" key="5">
    <source>
        <dbReference type="ARBA" id="ARBA00048336"/>
    </source>
</evidence>
<dbReference type="InterPro" id="IPR016130">
    <property type="entry name" value="Tyr_Pase_AS"/>
</dbReference>
<comment type="catalytic activity">
    <reaction evidence="4 7">
        <text>O-phospho-L-seryl-[protein] + H2O = L-seryl-[protein] + phosphate</text>
        <dbReference type="Rhea" id="RHEA:20629"/>
        <dbReference type="Rhea" id="RHEA-COMP:9863"/>
        <dbReference type="Rhea" id="RHEA-COMP:11604"/>
        <dbReference type="ChEBI" id="CHEBI:15377"/>
        <dbReference type="ChEBI" id="CHEBI:29999"/>
        <dbReference type="ChEBI" id="CHEBI:43474"/>
        <dbReference type="ChEBI" id="CHEBI:83421"/>
        <dbReference type="EC" id="3.1.3.16"/>
    </reaction>
</comment>
<comment type="catalytic activity">
    <reaction evidence="5 7">
        <text>O-phospho-L-threonyl-[protein] + H2O = L-threonyl-[protein] + phosphate</text>
        <dbReference type="Rhea" id="RHEA:47004"/>
        <dbReference type="Rhea" id="RHEA-COMP:11060"/>
        <dbReference type="Rhea" id="RHEA-COMP:11605"/>
        <dbReference type="ChEBI" id="CHEBI:15377"/>
        <dbReference type="ChEBI" id="CHEBI:30013"/>
        <dbReference type="ChEBI" id="CHEBI:43474"/>
        <dbReference type="ChEBI" id="CHEBI:61977"/>
        <dbReference type="EC" id="3.1.3.16"/>
    </reaction>
</comment>
<dbReference type="InterPro" id="IPR020405">
    <property type="entry name" value="Atypical_DUSP_subfamA"/>
</dbReference>
<evidence type="ECO:0000256" key="4">
    <source>
        <dbReference type="ARBA" id="ARBA00047761"/>
    </source>
</evidence>
<organism evidence="10 11">
    <name type="scientific">Cyprinus carpio</name>
    <name type="common">Common carp</name>
    <dbReference type="NCBI Taxonomy" id="7962"/>
    <lineage>
        <taxon>Eukaryota</taxon>
        <taxon>Metazoa</taxon>
        <taxon>Chordata</taxon>
        <taxon>Craniata</taxon>
        <taxon>Vertebrata</taxon>
        <taxon>Euteleostomi</taxon>
        <taxon>Actinopterygii</taxon>
        <taxon>Neopterygii</taxon>
        <taxon>Teleostei</taxon>
        <taxon>Ostariophysi</taxon>
        <taxon>Cypriniformes</taxon>
        <taxon>Cyprinidae</taxon>
        <taxon>Cyprininae</taxon>
        <taxon>Cyprinus</taxon>
    </lineage>
</organism>
<evidence type="ECO:0000256" key="2">
    <source>
        <dbReference type="ARBA" id="ARBA00022801"/>
    </source>
</evidence>
<dbReference type="PANTHER" id="PTHR45682:SF10">
    <property type="entry name" value="DUAL SPECIFICITY PROTEIN PHOSPHATASE 13 ISOFORM B"/>
    <property type="match status" value="1"/>
</dbReference>
<protein>
    <recommendedName>
        <fullName evidence="7">Dual specificity protein phosphatase</fullName>
        <ecNumber evidence="7">3.1.3.16</ecNumber>
        <ecNumber evidence="7">3.1.3.48</ecNumber>
    </recommendedName>
</protein>
<dbReference type="PROSITE" id="PS00383">
    <property type="entry name" value="TYR_PHOSPHATASE_1"/>
    <property type="match status" value="1"/>
</dbReference>
<reference evidence="10" key="1">
    <citation type="submission" date="2025-08" db="UniProtKB">
        <authorList>
            <consortium name="Ensembl"/>
        </authorList>
    </citation>
    <scope>IDENTIFICATION</scope>
</reference>
<evidence type="ECO:0000256" key="7">
    <source>
        <dbReference type="RuleBase" id="RU366038"/>
    </source>
</evidence>
<feature type="domain" description="Tyrosine-protein phosphatase" evidence="8">
    <location>
        <begin position="34"/>
        <end position="185"/>
    </location>
</feature>
<accession>A0A8C2AVU8</accession>
<dbReference type="InterPro" id="IPR020422">
    <property type="entry name" value="TYR_PHOSPHATASE_DUAL_dom"/>
</dbReference>
<evidence type="ECO:0000313" key="10">
    <source>
        <dbReference type="Ensembl" id="ENSCCRP00015110238.1"/>
    </source>
</evidence>
<dbReference type="Ensembl" id="ENSCCRT00015113726.1">
    <property type="protein sequence ID" value="ENSCCRP00015110238.1"/>
    <property type="gene ID" value="ENSCCRG00015043714.1"/>
</dbReference>
<dbReference type="GO" id="GO:0043409">
    <property type="term" value="P:negative regulation of MAPK cascade"/>
    <property type="evidence" value="ECO:0007669"/>
    <property type="project" value="TreeGrafter"/>
</dbReference>
<comment type="catalytic activity">
    <reaction evidence="7">
        <text>O-phospho-L-tyrosyl-[protein] + H2O = L-tyrosyl-[protein] + phosphate</text>
        <dbReference type="Rhea" id="RHEA:10684"/>
        <dbReference type="Rhea" id="RHEA-COMP:10136"/>
        <dbReference type="Rhea" id="RHEA-COMP:20101"/>
        <dbReference type="ChEBI" id="CHEBI:15377"/>
        <dbReference type="ChEBI" id="CHEBI:43474"/>
        <dbReference type="ChEBI" id="CHEBI:46858"/>
        <dbReference type="ChEBI" id="CHEBI:61978"/>
        <dbReference type="EC" id="3.1.3.48"/>
    </reaction>
</comment>
<evidence type="ECO:0000313" key="11">
    <source>
        <dbReference type="Proteomes" id="UP000694700"/>
    </source>
</evidence>
<dbReference type="GO" id="GO:0004722">
    <property type="term" value="F:protein serine/threonine phosphatase activity"/>
    <property type="evidence" value="ECO:0007669"/>
    <property type="project" value="UniProtKB-EC"/>
</dbReference>
<dbReference type="InterPro" id="IPR029021">
    <property type="entry name" value="Prot-tyrosine_phosphatase-like"/>
</dbReference>
<keyword evidence="3 7" id="KW-0904">Protein phosphatase</keyword>
<dbReference type="Gene3D" id="3.90.190.10">
    <property type="entry name" value="Protein tyrosine phosphatase superfamily"/>
    <property type="match status" value="1"/>
</dbReference>
<dbReference type="SUPFAM" id="SSF52799">
    <property type="entry name" value="(Phosphotyrosine protein) phosphatases II"/>
    <property type="match status" value="1"/>
</dbReference>
<comment type="similarity">
    <text evidence="1 7">Belongs to the protein-tyrosine phosphatase family. Non-receptor class dual specificity subfamily.</text>
</comment>
<keyword evidence="2 7" id="KW-0378">Hydrolase</keyword>
<comment type="function">
    <text evidence="7">Dual specificity phosphatase able to dephosphorylate phosphotyrosine, phosphoserine and phosphothreonine residues, with a preference for phosphotyrosine as a substrate.</text>
</comment>
<feature type="domain" description="Tyrosine specific protein phosphatases" evidence="9">
    <location>
        <begin position="112"/>
        <end position="164"/>
    </location>
</feature>
<dbReference type="InterPro" id="IPR000340">
    <property type="entry name" value="Dual-sp_phosphatase_cat-dom"/>
</dbReference>
<name>A0A8C2AVU8_CYPCA</name>
<evidence type="ECO:0000256" key="1">
    <source>
        <dbReference type="ARBA" id="ARBA00008601"/>
    </source>
</evidence>
<dbReference type="GO" id="GO:0008138">
    <property type="term" value="F:protein tyrosine/serine/threonine phosphatase activity"/>
    <property type="evidence" value="ECO:0007669"/>
    <property type="project" value="UniProtKB-UniRule"/>
</dbReference>